<evidence type="ECO:0000313" key="7">
    <source>
        <dbReference type="EMBL" id="MBM7702051.1"/>
    </source>
</evidence>
<dbReference type="Proteomes" id="UP000809829">
    <property type="component" value="Unassembled WGS sequence"/>
</dbReference>
<dbReference type="InterPro" id="IPR009695">
    <property type="entry name" value="Diacylglyc_glucosyltr_N"/>
</dbReference>
<comment type="subcellular location">
    <subcellularLocation>
        <location evidence="1">Membrane</location>
    </subcellularLocation>
</comment>
<sequence>MKRRPKFLLLTAEYGNGHVQVAKALVQELLDRNCADVVVSSIYSESYPTLTTISESMYLKSYTPLGKPLYSFCYHSFDKVCNKKVASWITKIGQKRLRYLIESEKPDVIINTFPVLAVSALRRKTDMMIPVVNIITDYCVHNTWVQREIDKYYVASAHTKEKLHSLGVPHQSIVLSGIPIRSSFEDQSSIDLISKYQIDPTKKVILIMAGAFGVLKKIKKLCEKILSTHNCQVIVVCGKDDQLKEELQDLQTSFPTQLNVFGYVEQVHELYKLASLMITKPGGITLTEAAAVGVPLLLYKPTPGQEKSNALFFEEKGAAMVAYHTEEVYQIVYELLEDDLKLEKMKHAIQVIYQPQASKTIINDLIDNVYKDYLPLTQYK</sequence>
<dbReference type="EC" id="2.4.1.315" evidence="7"/>
<evidence type="ECO:0000256" key="3">
    <source>
        <dbReference type="ARBA" id="ARBA00022676"/>
    </source>
</evidence>
<organism evidence="7 8">
    <name type="scientific">Priestia iocasae</name>
    <dbReference type="NCBI Taxonomy" id="2291674"/>
    <lineage>
        <taxon>Bacteria</taxon>
        <taxon>Bacillati</taxon>
        <taxon>Bacillota</taxon>
        <taxon>Bacilli</taxon>
        <taxon>Bacillales</taxon>
        <taxon>Bacillaceae</taxon>
        <taxon>Priestia</taxon>
    </lineage>
</organism>
<dbReference type="Gene3D" id="3.40.50.2000">
    <property type="entry name" value="Glycogen Phosphorylase B"/>
    <property type="match status" value="1"/>
</dbReference>
<name>A0ABS2QRH9_9BACI</name>
<dbReference type="InterPro" id="IPR007235">
    <property type="entry name" value="Glyco_trans_28_C"/>
</dbReference>
<dbReference type="PANTHER" id="PTHR43025">
    <property type="entry name" value="MONOGALACTOSYLDIACYLGLYCEROL SYNTHASE"/>
    <property type="match status" value="1"/>
</dbReference>
<dbReference type="GO" id="GO:0016757">
    <property type="term" value="F:glycosyltransferase activity"/>
    <property type="evidence" value="ECO:0007669"/>
    <property type="project" value="UniProtKB-KW"/>
</dbReference>
<dbReference type="Pfam" id="PF04101">
    <property type="entry name" value="Glyco_tran_28_C"/>
    <property type="match status" value="1"/>
</dbReference>
<gene>
    <name evidence="7" type="ORF">JOC83_000877</name>
</gene>
<protein>
    <submittedName>
        <fullName evidence="7">Processive 1,2-diacylglycerol beta-glucosyltransferase</fullName>
        <ecNumber evidence="7">2.4.1.315</ecNumber>
    </submittedName>
</protein>
<keyword evidence="3 7" id="KW-0328">Glycosyltransferase</keyword>
<dbReference type="SUPFAM" id="SSF53756">
    <property type="entry name" value="UDP-Glycosyltransferase/glycogen phosphorylase"/>
    <property type="match status" value="1"/>
</dbReference>
<evidence type="ECO:0000313" key="8">
    <source>
        <dbReference type="Proteomes" id="UP000809829"/>
    </source>
</evidence>
<keyword evidence="4 7" id="KW-0808">Transferase</keyword>
<feature type="domain" description="Diacylglycerol glucosyltransferase N-terminal" evidence="6">
    <location>
        <begin position="18"/>
        <end position="180"/>
    </location>
</feature>
<evidence type="ECO:0000259" key="6">
    <source>
        <dbReference type="Pfam" id="PF06925"/>
    </source>
</evidence>
<accession>A0ABS2QRH9</accession>
<evidence type="ECO:0000256" key="2">
    <source>
        <dbReference type="ARBA" id="ARBA00006962"/>
    </source>
</evidence>
<comment type="similarity">
    <text evidence="2">Belongs to the glycosyltransferase 28 family.</text>
</comment>
<feature type="domain" description="Glycosyl transferase family 28 C-terminal" evidence="5">
    <location>
        <begin position="214"/>
        <end position="349"/>
    </location>
</feature>
<keyword evidence="8" id="KW-1185">Reference proteome</keyword>
<proteinExistence type="inferred from homology"/>
<dbReference type="EMBL" id="JAFBFC010000001">
    <property type="protein sequence ID" value="MBM7702051.1"/>
    <property type="molecule type" value="Genomic_DNA"/>
</dbReference>
<dbReference type="Pfam" id="PF06925">
    <property type="entry name" value="MGDG_synth"/>
    <property type="match status" value="1"/>
</dbReference>
<comment type="caution">
    <text evidence="7">The sequence shown here is derived from an EMBL/GenBank/DDBJ whole genome shotgun (WGS) entry which is preliminary data.</text>
</comment>
<dbReference type="RefSeq" id="WP_205184274.1">
    <property type="nucleotide sequence ID" value="NZ_JAFBFC010000001.1"/>
</dbReference>
<evidence type="ECO:0000256" key="1">
    <source>
        <dbReference type="ARBA" id="ARBA00004370"/>
    </source>
</evidence>
<evidence type="ECO:0000256" key="4">
    <source>
        <dbReference type="ARBA" id="ARBA00022679"/>
    </source>
</evidence>
<dbReference type="InterPro" id="IPR050519">
    <property type="entry name" value="Glycosyltransf_28_UgtP"/>
</dbReference>
<reference evidence="7 8" key="1">
    <citation type="submission" date="2021-01" db="EMBL/GenBank/DDBJ databases">
        <title>Genomic Encyclopedia of Type Strains, Phase IV (KMG-IV): sequencing the most valuable type-strain genomes for metagenomic binning, comparative biology and taxonomic classification.</title>
        <authorList>
            <person name="Goeker M."/>
        </authorList>
    </citation>
    <scope>NUCLEOTIDE SEQUENCE [LARGE SCALE GENOMIC DNA]</scope>
    <source>
        <strain evidence="7 8">DSM 104297</strain>
    </source>
</reference>
<evidence type="ECO:0000259" key="5">
    <source>
        <dbReference type="Pfam" id="PF04101"/>
    </source>
</evidence>
<dbReference type="PANTHER" id="PTHR43025:SF3">
    <property type="entry name" value="MONOGALACTOSYLDIACYLGLYCEROL SYNTHASE 1, CHLOROPLASTIC"/>
    <property type="match status" value="1"/>
</dbReference>